<evidence type="ECO:0000256" key="1">
    <source>
        <dbReference type="ARBA" id="ARBA00022857"/>
    </source>
</evidence>
<sequence length="339" mass="36067">MTTSVPEMIKAVVMYEPGGPEVLKYEDRPLPKVEEGQVLIKVKAAGLNRSEMFTRQGHSILRGSPGISFPRILGIELVGLTASPHPTLPLGSPVATCMGGLGRAFDGGYAEYCSVPAHQLLALPSSAGSENLPWEVVGALPEMLQTAWGSLFTALNIQKGERLLIRGGTTSVGLAALGIAKAHGLVVCSTTRQPSRQYSLKDAGADEVIIDTGSISSDLTETQKFNKVLELVGTSTLADSLKCTAGGGIVCVSGIVGNEWILKEVNPMELIPENGVCLTRYGGGPQNFLEMPFKELLQQVADNILKVPIGRVFSLKDVVEAHRCMEENSANGKIVLLME</sequence>
<dbReference type="Gene3D" id="3.40.50.720">
    <property type="entry name" value="NAD(P)-binding Rossmann-like Domain"/>
    <property type="match status" value="1"/>
</dbReference>
<dbReference type="PANTHER" id="PTHR44154">
    <property type="entry name" value="QUINONE OXIDOREDUCTASE"/>
    <property type="match status" value="1"/>
</dbReference>
<dbReference type="SMART" id="SM00829">
    <property type="entry name" value="PKS_ER"/>
    <property type="match status" value="1"/>
</dbReference>
<keyword evidence="1" id="KW-0521">NADP</keyword>
<evidence type="ECO:0000313" key="3">
    <source>
        <dbReference type="EMBL" id="KAE9401992.1"/>
    </source>
</evidence>
<reference evidence="3" key="1">
    <citation type="journal article" date="2019" name="Environ. Microbiol.">
        <title>Fungal ecological strategies reflected in gene transcription - a case study of two litter decomposers.</title>
        <authorList>
            <person name="Barbi F."/>
            <person name="Kohler A."/>
            <person name="Barry K."/>
            <person name="Baskaran P."/>
            <person name="Daum C."/>
            <person name="Fauchery L."/>
            <person name="Ihrmark K."/>
            <person name="Kuo A."/>
            <person name="LaButti K."/>
            <person name="Lipzen A."/>
            <person name="Morin E."/>
            <person name="Grigoriev I.V."/>
            <person name="Henrissat B."/>
            <person name="Lindahl B."/>
            <person name="Martin F."/>
        </authorList>
    </citation>
    <scope>NUCLEOTIDE SEQUENCE</scope>
    <source>
        <strain evidence="3">JB14</strain>
    </source>
</reference>
<dbReference type="OrthoDB" id="203908at2759"/>
<dbReference type="InterPro" id="IPR051603">
    <property type="entry name" value="Zinc-ADH_QOR/CCCR"/>
</dbReference>
<dbReference type="InterPro" id="IPR011032">
    <property type="entry name" value="GroES-like_sf"/>
</dbReference>
<dbReference type="Gene3D" id="3.90.180.10">
    <property type="entry name" value="Medium-chain alcohol dehydrogenases, catalytic domain"/>
    <property type="match status" value="1"/>
</dbReference>
<dbReference type="CDD" id="cd08243">
    <property type="entry name" value="quinone_oxidoreductase_like_1"/>
    <property type="match status" value="1"/>
</dbReference>
<dbReference type="Pfam" id="PF13602">
    <property type="entry name" value="ADH_zinc_N_2"/>
    <property type="match status" value="1"/>
</dbReference>
<proteinExistence type="predicted"/>
<dbReference type="PANTHER" id="PTHR44154:SF1">
    <property type="entry name" value="QUINONE OXIDOREDUCTASE"/>
    <property type="match status" value="1"/>
</dbReference>
<protein>
    <submittedName>
        <fullName evidence="3">Zinc-binding oxidoreductase</fullName>
    </submittedName>
</protein>
<feature type="non-terminal residue" evidence="3">
    <location>
        <position position="1"/>
    </location>
</feature>
<feature type="domain" description="Enoyl reductase (ER)" evidence="2">
    <location>
        <begin position="18"/>
        <end position="336"/>
    </location>
</feature>
<organism evidence="3 4">
    <name type="scientific">Gymnopus androsaceus JB14</name>
    <dbReference type="NCBI Taxonomy" id="1447944"/>
    <lineage>
        <taxon>Eukaryota</taxon>
        <taxon>Fungi</taxon>
        <taxon>Dikarya</taxon>
        <taxon>Basidiomycota</taxon>
        <taxon>Agaricomycotina</taxon>
        <taxon>Agaricomycetes</taxon>
        <taxon>Agaricomycetidae</taxon>
        <taxon>Agaricales</taxon>
        <taxon>Marasmiineae</taxon>
        <taxon>Omphalotaceae</taxon>
        <taxon>Gymnopus</taxon>
    </lineage>
</organism>
<dbReference type="Pfam" id="PF08240">
    <property type="entry name" value="ADH_N"/>
    <property type="match status" value="1"/>
</dbReference>
<dbReference type="InterPro" id="IPR013154">
    <property type="entry name" value="ADH-like_N"/>
</dbReference>
<dbReference type="AlphaFoldDB" id="A0A6A4HS62"/>
<dbReference type="EMBL" id="ML769439">
    <property type="protein sequence ID" value="KAE9401992.1"/>
    <property type="molecule type" value="Genomic_DNA"/>
</dbReference>
<name>A0A6A4HS62_9AGAR</name>
<keyword evidence="4" id="KW-1185">Reference proteome</keyword>
<evidence type="ECO:0000259" key="2">
    <source>
        <dbReference type="SMART" id="SM00829"/>
    </source>
</evidence>
<dbReference type="GO" id="GO:0016491">
    <property type="term" value="F:oxidoreductase activity"/>
    <property type="evidence" value="ECO:0007669"/>
    <property type="project" value="InterPro"/>
</dbReference>
<evidence type="ECO:0000313" key="4">
    <source>
        <dbReference type="Proteomes" id="UP000799118"/>
    </source>
</evidence>
<dbReference type="InterPro" id="IPR020843">
    <property type="entry name" value="ER"/>
</dbReference>
<gene>
    <name evidence="3" type="ORF">BT96DRAFT_918480</name>
</gene>
<dbReference type="Proteomes" id="UP000799118">
    <property type="component" value="Unassembled WGS sequence"/>
</dbReference>
<dbReference type="InterPro" id="IPR036291">
    <property type="entry name" value="NAD(P)-bd_dom_sf"/>
</dbReference>
<dbReference type="SUPFAM" id="SSF50129">
    <property type="entry name" value="GroES-like"/>
    <property type="match status" value="1"/>
</dbReference>
<accession>A0A6A4HS62</accession>
<dbReference type="SUPFAM" id="SSF51735">
    <property type="entry name" value="NAD(P)-binding Rossmann-fold domains"/>
    <property type="match status" value="1"/>
</dbReference>